<dbReference type="InterPro" id="IPR035908">
    <property type="entry name" value="F0_ATP_A_sf"/>
</dbReference>
<evidence type="ECO:0000256" key="13">
    <source>
        <dbReference type="SAM" id="MobiDB-lite"/>
    </source>
</evidence>
<protein>
    <recommendedName>
        <fullName evidence="11 12">ATP synthase subunit a</fullName>
    </recommendedName>
    <alternativeName>
        <fullName evidence="11">ATP synthase F0 sector subunit a</fullName>
    </alternativeName>
    <alternativeName>
        <fullName evidence="11">F-ATPase subunit 6</fullName>
    </alternativeName>
</protein>
<dbReference type="EMBL" id="PGFJ01000002">
    <property type="protein sequence ID" value="PJJ79820.1"/>
    <property type="molecule type" value="Genomic_DNA"/>
</dbReference>
<evidence type="ECO:0000256" key="10">
    <source>
        <dbReference type="ARBA" id="ARBA00023310"/>
    </source>
</evidence>
<dbReference type="OrthoDB" id="9809130at2"/>
<accession>A0A2H9VNB8</accession>
<dbReference type="InterPro" id="IPR045083">
    <property type="entry name" value="ATP_synth_F0_asu_bact/mt"/>
</dbReference>
<dbReference type="GO" id="GO:0045259">
    <property type="term" value="C:proton-transporting ATP synthase complex"/>
    <property type="evidence" value="ECO:0007669"/>
    <property type="project" value="UniProtKB-KW"/>
</dbReference>
<organism evidence="14 15">
    <name type="scientific">Mucilaginibacter auburnensis</name>
    <dbReference type="NCBI Taxonomy" id="1457233"/>
    <lineage>
        <taxon>Bacteria</taxon>
        <taxon>Pseudomonadati</taxon>
        <taxon>Bacteroidota</taxon>
        <taxon>Sphingobacteriia</taxon>
        <taxon>Sphingobacteriales</taxon>
        <taxon>Sphingobacteriaceae</taxon>
        <taxon>Mucilaginibacter</taxon>
    </lineage>
</organism>
<keyword evidence="15" id="KW-1185">Reference proteome</keyword>
<keyword evidence="8 11" id="KW-0406">Ion transport</keyword>
<keyword evidence="11" id="KW-1003">Cell membrane</keyword>
<evidence type="ECO:0000313" key="15">
    <source>
        <dbReference type="Proteomes" id="UP000242687"/>
    </source>
</evidence>
<comment type="similarity">
    <text evidence="2 11 12">Belongs to the ATPase A chain family.</text>
</comment>
<keyword evidence="5 11" id="KW-0812">Transmembrane</keyword>
<evidence type="ECO:0000256" key="11">
    <source>
        <dbReference type="HAMAP-Rule" id="MF_01393"/>
    </source>
</evidence>
<dbReference type="InterPro" id="IPR000568">
    <property type="entry name" value="ATP_synth_F0_asu"/>
</dbReference>
<keyword evidence="10 11" id="KW-0066">ATP synthesis</keyword>
<evidence type="ECO:0000256" key="6">
    <source>
        <dbReference type="ARBA" id="ARBA00022781"/>
    </source>
</evidence>
<dbReference type="GO" id="GO:0005886">
    <property type="term" value="C:plasma membrane"/>
    <property type="evidence" value="ECO:0007669"/>
    <property type="project" value="UniProtKB-SubCell"/>
</dbReference>
<evidence type="ECO:0000256" key="5">
    <source>
        <dbReference type="ARBA" id="ARBA00022692"/>
    </source>
</evidence>
<feature type="transmembrane region" description="Helical" evidence="11">
    <location>
        <begin position="152"/>
        <end position="173"/>
    </location>
</feature>
<feature type="transmembrane region" description="Helical" evidence="11">
    <location>
        <begin position="211"/>
        <end position="231"/>
    </location>
</feature>
<evidence type="ECO:0000256" key="7">
    <source>
        <dbReference type="ARBA" id="ARBA00022989"/>
    </source>
</evidence>
<evidence type="ECO:0000256" key="12">
    <source>
        <dbReference type="RuleBase" id="RU000483"/>
    </source>
</evidence>
<dbReference type="Gene3D" id="1.20.120.220">
    <property type="entry name" value="ATP synthase, F0 complex, subunit A"/>
    <property type="match status" value="1"/>
</dbReference>
<dbReference type="AlphaFoldDB" id="A0A2H9VNB8"/>
<evidence type="ECO:0000256" key="4">
    <source>
        <dbReference type="ARBA" id="ARBA00022547"/>
    </source>
</evidence>
<evidence type="ECO:0000256" key="8">
    <source>
        <dbReference type="ARBA" id="ARBA00023065"/>
    </source>
</evidence>
<feature type="transmembrane region" description="Helical" evidence="11">
    <location>
        <begin position="12"/>
        <end position="31"/>
    </location>
</feature>
<evidence type="ECO:0000313" key="14">
    <source>
        <dbReference type="EMBL" id="PJJ79820.1"/>
    </source>
</evidence>
<feature type="transmembrane region" description="Helical" evidence="11">
    <location>
        <begin position="311"/>
        <end position="338"/>
    </location>
</feature>
<keyword evidence="6 11" id="KW-0375">Hydrogen ion transport</keyword>
<comment type="function">
    <text evidence="11 12">Key component of the proton channel; it plays a direct role in the translocation of protons across the membrane.</text>
</comment>
<feature type="region of interest" description="Disordered" evidence="13">
    <location>
        <begin position="37"/>
        <end position="61"/>
    </location>
</feature>
<dbReference type="PRINTS" id="PR00123">
    <property type="entry name" value="ATPASEA"/>
</dbReference>
<dbReference type="RefSeq" id="WP_100342130.1">
    <property type="nucleotide sequence ID" value="NZ_PGFJ01000002.1"/>
</dbReference>
<evidence type="ECO:0000256" key="2">
    <source>
        <dbReference type="ARBA" id="ARBA00006810"/>
    </source>
</evidence>
<sequence>MYLSHVLNLKKIASGFILGVFLFFSTFKTFAAQHENGVETTEHATEEHAENHGEHAEEGPYNPTTAILEHIGDSHMWHVIGDISLGLPVIIYTDKGTEFFSSSKFNHGHDAYQGKYYTYKLVEDNIRVVDAAGNVDKATSYKIYDLSITKNVVALWIAVALLLIIFTSVASAYKKRVGKAPKGLQSFIEPIIVFVRDEIARPNIGYRYQRYMPILLTIFFFIWINNLLGLVPLFPGGANVTGNILLTFVLSFIVLLVVNFSANKYYWKHILLPDVPWWLYPIMIPVELIGVISKPFALMIRLYANISAGHIIVLSLISLIFIFKTMFIAPVSVAFVLFMDVLELLVAFLQAFIFTMLTALFIGTAVEEHHHGAEEAHH</sequence>
<gene>
    <name evidence="11" type="primary">atpB</name>
    <name evidence="14" type="ORF">CLV57_2959</name>
</gene>
<comment type="caution">
    <text evidence="14">The sequence shown here is derived from an EMBL/GenBank/DDBJ whole genome shotgun (WGS) entry which is preliminary data.</text>
</comment>
<dbReference type="CDD" id="cd00310">
    <property type="entry name" value="ATP-synt_Fo_a_6"/>
    <property type="match status" value="1"/>
</dbReference>
<dbReference type="NCBIfam" id="TIGR01131">
    <property type="entry name" value="ATP_synt_6_or_A"/>
    <property type="match status" value="1"/>
</dbReference>
<keyword evidence="3 11" id="KW-0813">Transport</keyword>
<evidence type="ECO:0000256" key="3">
    <source>
        <dbReference type="ARBA" id="ARBA00022448"/>
    </source>
</evidence>
<comment type="subcellular location">
    <subcellularLocation>
        <location evidence="11 12">Cell membrane</location>
        <topology evidence="11 12">Multi-pass membrane protein</topology>
    </subcellularLocation>
    <subcellularLocation>
        <location evidence="1">Membrane</location>
        <topology evidence="1">Multi-pass membrane protein</topology>
    </subcellularLocation>
</comment>
<feature type="compositionally biased region" description="Basic and acidic residues" evidence="13">
    <location>
        <begin position="37"/>
        <end position="58"/>
    </location>
</feature>
<dbReference type="Proteomes" id="UP000242687">
    <property type="component" value="Unassembled WGS sequence"/>
</dbReference>
<dbReference type="Pfam" id="PF00119">
    <property type="entry name" value="ATP-synt_A"/>
    <property type="match status" value="1"/>
</dbReference>
<dbReference type="GO" id="GO:0046933">
    <property type="term" value="F:proton-transporting ATP synthase activity, rotational mechanism"/>
    <property type="evidence" value="ECO:0007669"/>
    <property type="project" value="UniProtKB-UniRule"/>
</dbReference>
<evidence type="ECO:0000256" key="9">
    <source>
        <dbReference type="ARBA" id="ARBA00023136"/>
    </source>
</evidence>
<keyword evidence="7 11" id="KW-1133">Transmembrane helix</keyword>
<feature type="transmembrane region" description="Helical" evidence="11">
    <location>
        <begin position="282"/>
        <end position="304"/>
    </location>
</feature>
<feature type="transmembrane region" description="Helical" evidence="11">
    <location>
        <begin position="344"/>
        <end position="366"/>
    </location>
</feature>
<evidence type="ECO:0000256" key="1">
    <source>
        <dbReference type="ARBA" id="ARBA00004141"/>
    </source>
</evidence>
<name>A0A2H9VNB8_9SPHI</name>
<keyword evidence="9 11" id="KW-0472">Membrane</keyword>
<dbReference type="HAMAP" id="MF_01393">
    <property type="entry name" value="ATP_synth_a_bact"/>
    <property type="match status" value="1"/>
</dbReference>
<feature type="transmembrane region" description="Helical" evidence="11">
    <location>
        <begin position="243"/>
        <end position="262"/>
    </location>
</feature>
<dbReference type="PANTHER" id="PTHR11410">
    <property type="entry name" value="ATP SYNTHASE SUBUNIT A"/>
    <property type="match status" value="1"/>
</dbReference>
<reference evidence="14 15" key="1">
    <citation type="submission" date="2017-11" db="EMBL/GenBank/DDBJ databases">
        <title>Genomic Encyclopedia of Archaeal and Bacterial Type Strains, Phase II (KMG-II): From Individual Species to Whole Genera.</title>
        <authorList>
            <person name="Goeker M."/>
        </authorList>
    </citation>
    <scope>NUCLEOTIDE SEQUENCE [LARGE SCALE GENOMIC DNA]</scope>
    <source>
        <strain evidence="14 15">DSM 28175</strain>
    </source>
</reference>
<proteinExistence type="inferred from homology"/>
<keyword evidence="4 11" id="KW-0138">CF(0)</keyword>
<dbReference type="SUPFAM" id="SSF81336">
    <property type="entry name" value="F1F0 ATP synthase subunit A"/>
    <property type="match status" value="1"/>
</dbReference>
<dbReference type="PANTHER" id="PTHR11410:SF0">
    <property type="entry name" value="ATP SYNTHASE SUBUNIT A"/>
    <property type="match status" value="1"/>
</dbReference>